<dbReference type="HOGENOM" id="CLU_1475988_0_0_1"/>
<protein>
    <submittedName>
        <fullName evidence="3">Uncharacterized protein</fullName>
    </submittedName>
</protein>
<feature type="region of interest" description="Disordered" evidence="1">
    <location>
        <begin position="107"/>
        <end position="183"/>
    </location>
</feature>
<evidence type="ECO:0000256" key="2">
    <source>
        <dbReference type="SAM" id="SignalP"/>
    </source>
</evidence>
<dbReference type="Proteomes" id="UP000008064">
    <property type="component" value="Unassembled WGS sequence"/>
</dbReference>
<feature type="region of interest" description="Disordered" evidence="1">
    <location>
        <begin position="66"/>
        <end position="94"/>
    </location>
</feature>
<sequence>MFLRPFIYLALFPPLLEMHLLPANLHRRHSPSRSPAPSRTGINNTFPRSHPSTAISTLTAGAISSASLPHHNTSSVHTHANGSSTSGTKITHSGGTVLQRLASLFHPRKKRAPSPLPPSSRSHSPASTASSDIRRPSGLGHRASSLESTLSFTPHEHGHGCEGQGQGGRGGGRACELGKGAVS</sequence>
<dbReference type="RefSeq" id="XP_007320157.1">
    <property type="nucleotide sequence ID" value="XM_007320095.1"/>
</dbReference>
<reference evidence="3" key="1">
    <citation type="submission" date="2011-04" db="EMBL/GenBank/DDBJ databases">
        <title>Evolution of plant cell wall degrading machinery underlies the functional diversity of forest fungi.</title>
        <authorList>
            <consortium name="US DOE Joint Genome Institute (JGI-PGF)"/>
            <person name="Eastwood D.C."/>
            <person name="Floudas D."/>
            <person name="Binder M."/>
            <person name="Majcherczyk A."/>
            <person name="Schneider P."/>
            <person name="Aerts A."/>
            <person name="Asiegbu F.O."/>
            <person name="Baker S.E."/>
            <person name="Barry K."/>
            <person name="Bendiksby M."/>
            <person name="Blumentritt M."/>
            <person name="Coutinho P.M."/>
            <person name="Cullen D."/>
            <person name="Cullen D."/>
            <person name="Gathman A."/>
            <person name="Goodell B."/>
            <person name="Henrissat B."/>
            <person name="Ihrmark K."/>
            <person name="Kauserud H."/>
            <person name="Kohler A."/>
            <person name="LaButti K."/>
            <person name="Lapidus A."/>
            <person name="Lavin J.L."/>
            <person name="Lee Y.-H."/>
            <person name="Lindquist E."/>
            <person name="Lilly W."/>
            <person name="Lucas S."/>
            <person name="Morin E."/>
            <person name="Murat C."/>
            <person name="Oguiza J.A."/>
            <person name="Park J."/>
            <person name="Pisabarro A.G."/>
            <person name="Riley R."/>
            <person name="Rosling A."/>
            <person name="Salamov A."/>
            <person name="Schmidt O."/>
            <person name="Schmutz J."/>
            <person name="Skrede I."/>
            <person name="Stenlid J."/>
            <person name="Wiebenga A."/>
            <person name="Xie X."/>
            <person name="Kues U."/>
            <person name="Hibbett D.S."/>
            <person name="Hoffmeister D."/>
            <person name="Hogberg N."/>
            <person name="Martin F."/>
            <person name="Grigoriev I.V."/>
            <person name="Watkinson S.C."/>
        </authorList>
    </citation>
    <scope>NUCLEOTIDE SEQUENCE</scope>
    <source>
        <strain evidence="3">S7.9</strain>
    </source>
</reference>
<feature type="compositionally biased region" description="Gly residues" evidence="1">
    <location>
        <begin position="161"/>
        <end position="173"/>
    </location>
</feature>
<evidence type="ECO:0000256" key="1">
    <source>
        <dbReference type="SAM" id="MobiDB-lite"/>
    </source>
</evidence>
<dbReference type="AlphaFoldDB" id="F8P186"/>
<keyword evidence="2" id="KW-0732">Signal</keyword>
<feature type="signal peptide" evidence="2">
    <location>
        <begin position="1"/>
        <end position="18"/>
    </location>
</feature>
<feature type="compositionally biased region" description="Low complexity" evidence="1">
    <location>
        <begin position="119"/>
        <end position="131"/>
    </location>
</feature>
<accession>F8P186</accession>
<gene>
    <name evidence="3" type="ORF">SERLADRAFT_439690</name>
</gene>
<organism>
    <name type="scientific">Serpula lacrymans var. lacrymans (strain S7.9)</name>
    <name type="common">Dry rot fungus</name>
    <dbReference type="NCBI Taxonomy" id="578457"/>
    <lineage>
        <taxon>Eukaryota</taxon>
        <taxon>Fungi</taxon>
        <taxon>Dikarya</taxon>
        <taxon>Basidiomycota</taxon>
        <taxon>Agaricomycotina</taxon>
        <taxon>Agaricomycetes</taxon>
        <taxon>Agaricomycetidae</taxon>
        <taxon>Boletales</taxon>
        <taxon>Coniophorineae</taxon>
        <taxon>Serpulaceae</taxon>
        <taxon>Serpula</taxon>
    </lineage>
</organism>
<name>F8P186_SERL9</name>
<feature type="region of interest" description="Disordered" evidence="1">
    <location>
        <begin position="27"/>
        <end position="53"/>
    </location>
</feature>
<evidence type="ECO:0000313" key="3">
    <source>
        <dbReference type="EMBL" id="EGO22917.1"/>
    </source>
</evidence>
<proteinExistence type="predicted"/>
<dbReference type="KEGG" id="sla:SERLADRAFT_439690"/>
<dbReference type="EMBL" id="GL945436">
    <property type="protein sequence ID" value="EGO22917.1"/>
    <property type="molecule type" value="Genomic_DNA"/>
</dbReference>
<feature type="chain" id="PRO_5003376184" evidence="2">
    <location>
        <begin position="19"/>
        <end position="183"/>
    </location>
</feature>
<dbReference type="GeneID" id="18815236"/>
<feature type="compositionally biased region" description="Low complexity" evidence="1">
    <location>
        <begin position="174"/>
        <end position="183"/>
    </location>
</feature>
<feature type="compositionally biased region" description="Polar residues" evidence="1">
    <location>
        <begin position="40"/>
        <end position="53"/>
    </location>
</feature>